<dbReference type="InterPro" id="IPR051908">
    <property type="entry name" value="Ribosomal_N-acetyltransferase"/>
</dbReference>
<proteinExistence type="predicted"/>
<comment type="caution">
    <text evidence="2">The sequence shown here is derived from an EMBL/GenBank/DDBJ whole genome shotgun (WGS) entry which is preliminary data.</text>
</comment>
<dbReference type="Proteomes" id="UP001589894">
    <property type="component" value="Unassembled WGS sequence"/>
</dbReference>
<evidence type="ECO:0000259" key="1">
    <source>
        <dbReference type="PROSITE" id="PS51186"/>
    </source>
</evidence>
<dbReference type="Gene3D" id="3.40.630.30">
    <property type="match status" value="1"/>
</dbReference>
<accession>A0ABV6NXY8</accession>
<name>A0ABV6NXY8_9ACTN</name>
<dbReference type="SUPFAM" id="SSF55729">
    <property type="entry name" value="Acyl-CoA N-acyltransferases (Nat)"/>
    <property type="match status" value="1"/>
</dbReference>
<dbReference type="Pfam" id="PF13302">
    <property type="entry name" value="Acetyltransf_3"/>
    <property type="match status" value="1"/>
</dbReference>
<keyword evidence="2" id="KW-0808">Transferase</keyword>
<evidence type="ECO:0000313" key="3">
    <source>
        <dbReference type="Proteomes" id="UP001589894"/>
    </source>
</evidence>
<sequence length="225" mass="24575">MMIDHWPLFGLRVRTPRLELRLPAENELAELADVAAAGVHEPGRRPFLTPWTDGTPADRARQVVQGHWSALGRWTPQDWTLQLVAFLDGRPVGAQATRAGDFAALREASSWSWLGLAHQGRGLGTQMRAAALHLLFAGLGATDVTSASFLDNPAPLAISGRLGYRPDGITRDLLHGRVVVSQRLRLTRDDWERVDRPPVTIEGLEPCLPLFGIGSEVTPAPPPGR</sequence>
<dbReference type="GO" id="GO:0016746">
    <property type="term" value="F:acyltransferase activity"/>
    <property type="evidence" value="ECO:0007669"/>
    <property type="project" value="UniProtKB-KW"/>
</dbReference>
<protein>
    <submittedName>
        <fullName evidence="2">GNAT family N-acetyltransferase</fullName>
        <ecNumber evidence="2">2.3.-.-</ecNumber>
    </submittedName>
</protein>
<dbReference type="InterPro" id="IPR016181">
    <property type="entry name" value="Acyl_CoA_acyltransferase"/>
</dbReference>
<reference evidence="2 3" key="1">
    <citation type="submission" date="2024-09" db="EMBL/GenBank/DDBJ databases">
        <authorList>
            <person name="Sun Q."/>
            <person name="Mori K."/>
        </authorList>
    </citation>
    <scope>NUCLEOTIDE SEQUENCE [LARGE SCALE GENOMIC DNA]</scope>
    <source>
        <strain evidence="2 3">TBRC 2205</strain>
    </source>
</reference>
<dbReference type="PANTHER" id="PTHR43441">
    <property type="entry name" value="RIBOSOMAL-PROTEIN-SERINE ACETYLTRANSFERASE"/>
    <property type="match status" value="1"/>
</dbReference>
<keyword evidence="3" id="KW-1185">Reference proteome</keyword>
<dbReference type="PANTHER" id="PTHR43441:SF11">
    <property type="entry name" value="RIBOSOMAL-PROTEIN-SERINE ACETYLTRANSFERASE"/>
    <property type="match status" value="1"/>
</dbReference>
<dbReference type="EC" id="2.3.-.-" evidence="2"/>
<dbReference type="PROSITE" id="PS51186">
    <property type="entry name" value="GNAT"/>
    <property type="match status" value="1"/>
</dbReference>
<gene>
    <name evidence="2" type="ORF">ACFFHU_16085</name>
</gene>
<dbReference type="RefSeq" id="WP_377339627.1">
    <property type="nucleotide sequence ID" value="NZ_JBHLUE010000011.1"/>
</dbReference>
<dbReference type="EMBL" id="JBHLUE010000011">
    <property type="protein sequence ID" value="MFC0565649.1"/>
    <property type="molecule type" value="Genomic_DNA"/>
</dbReference>
<feature type="domain" description="N-acetyltransferase" evidence="1">
    <location>
        <begin position="18"/>
        <end position="185"/>
    </location>
</feature>
<evidence type="ECO:0000313" key="2">
    <source>
        <dbReference type="EMBL" id="MFC0565649.1"/>
    </source>
</evidence>
<organism evidence="2 3">
    <name type="scientific">Plantactinospora siamensis</name>
    <dbReference type="NCBI Taxonomy" id="555372"/>
    <lineage>
        <taxon>Bacteria</taxon>
        <taxon>Bacillati</taxon>
        <taxon>Actinomycetota</taxon>
        <taxon>Actinomycetes</taxon>
        <taxon>Micromonosporales</taxon>
        <taxon>Micromonosporaceae</taxon>
        <taxon>Plantactinospora</taxon>
    </lineage>
</organism>
<keyword evidence="2" id="KW-0012">Acyltransferase</keyword>
<dbReference type="InterPro" id="IPR000182">
    <property type="entry name" value="GNAT_dom"/>
</dbReference>